<evidence type="ECO:0000259" key="1">
    <source>
        <dbReference type="Pfam" id="PF09848"/>
    </source>
</evidence>
<dbReference type="Proteomes" id="UP000320876">
    <property type="component" value="Unassembled WGS sequence"/>
</dbReference>
<gene>
    <name evidence="2" type="ORF">FB471_1298</name>
</gene>
<organism evidence="2 3">
    <name type="scientific">Amycolatopsis cihanbeyliensis</name>
    <dbReference type="NCBI Taxonomy" id="1128664"/>
    <lineage>
        <taxon>Bacteria</taxon>
        <taxon>Bacillati</taxon>
        <taxon>Actinomycetota</taxon>
        <taxon>Actinomycetes</taxon>
        <taxon>Pseudonocardiales</taxon>
        <taxon>Pseudonocardiaceae</taxon>
        <taxon>Amycolatopsis</taxon>
    </lineage>
</organism>
<dbReference type="SUPFAM" id="SSF52540">
    <property type="entry name" value="P-loop containing nucleoside triphosphate hydrolases"/>
    <property type="match status" value="1"/>
</dbReference>
<dbReference type="AlphaFoldDB" id="A0A542DEW5"/>
<dbReference type="InterPro" id="IPR018647">
    <property type="entry name" value="SLFN_3-like_DNA/RNA_helicase"/>
</dbReference>
<keyword evidence="3" id="KW-1185">Reference proteome</keyword>
<feature type="domain" description="Schlafen group 3-like DNA/RNA helicase" evidence="1">
    <location>
        <begin position="261"/>
        <end position="608"/>
    </location>
</feature>
<evidence type="ECO:0000313" key="3">
    <source>
        <dbReference type="Proteomes" id="UP000320876"/>
    </source>
</evidence>
<dbReference type="Gene3D" id="3.40.50.300">
    <property type="entry name" value="P-loop containing nucleotide triphosphate hydrolases"/>
    <property type="match status" value="1"/>
</dbReference>
<dbReference type="Pfam" id="PF09848">
    <property type="entry name" value="SLFN-g3_helicase"/>
    <property type="match status" value="1"/>
</dbReference>
<evidence type="ECO:0000313" key="2">
    <source>
        <dbReference type="EMBL" id="TQJ01605.1"/>
    </source>
</evidence>
<proteinExistence type="predicted"/>
<protein>
    <recommendedName>
        <fullName evidence="1">Schlafen group 3-like DNA/RNA helicase domain-containing protein</fullName>
    </recommendedName>
</protein>
<dbReference type="InterPro" id="IPR027417">
    <property type="entry name" value="P-loop_NTPase"/>
</dbReference>
<dbReference type="EMBL" id="VFML01000001">
    <property type="protein sequence ID" value="TQJ01605.1"/>
    <property type="molecule type" value="Genomic_DNA"/>
</dbReference>
<accession>A0A542DEW5</accession>
<sequence>MYVFGGSVREAAELLDGSADEFVAGCARRFRELHGEDPGYRERASWPVLVRAMMRAGLGELWLGLEFSLHGTGQRVDALVLGTRADGGLQATVVELKQWSDCVLLEAEPSRVLVRGELLTHPCAQVAGYLWYLATWVRRAELDLLVRGVAVLHNASPSVVADLRGSVVRSTGSDEIAVLGRAELDVPEAVRAGLAADGLAGPADEQIKAVREARHIPPLSLFTELERVLNNDSSMTLVGEQQDALLELRSRLKAALSAPGRHLILVTGGPGTGKSVIAVRLLAAIPKLAEQLGTTCTARYLTPSGTLRWQLERAAGPAGKGLFHTVRGYLKAKPKERHVPVVDEAQRIADAVHKIPEILDATRLAVLFLDEKQIILPNEGITSDALERLAGGKGVTVSPINLVNQFRCAGSQRYLGWVDALLTQGPSPRPWTDDEYDFATVTDPQALKNWVDAHTRDGTTARISAGFCWPWTKGTAKDELLDDVELRWQDRASGAERELRLPWNSKFEKPDREGNVAIPHSQAWATDPGGHEQVGCIYTAQGLEYPYSAVVLGPDLVRRNDRWQARPDRSWDPAMEGVTPEQYLVLAFNIYRVLLTRGTRGCRVYSTDPATQRYLEHLIPTRAGES</sequence>
<reference evidence="2 3" key="1">
    <citation type="submission" date="2019-06" db="EMBL/GenBank/DDBJ databases">
        <title>Sequencing the genomes of 1000 actinobacteria strains.</title>
        <authorList>
            <person name="Klenk H.-P."/>
        </authorList>
    </citation>
    <scope>NUCLEOTIDE SEQUENCE [LARGE SCALE GENOMIC DNA]</scope>
    <source>
        <strain evidence="2 3">DSM 45679</strain>
    </source>
</reference>
<comment type="caution">
    <text evidence="2">The sequence shown here is derived from an EMBL/GenBank/DDBJ whole genome shotgun (WGS) entry which is preliminary data.</text>
</comment>
<name>A0A542DEW5_AMYCI</name>